<organism evidence="20 21">
    <name type="scientific">Candidatus Avimonoglobus intestinipullorum</name>
    <dbReference type="NCBI Taxonomy" id="2840699"/>
    <lineage>
        <taxon>Bacteria</taxon>
        <taxon>Bacillati</taxon>
        <taxon>Bacillota</taxon>
        <taxon>Clostridia</taxon>
        <taxon>Eubacteriales</taxon>
        <taxon>Candidatus Avimonoglobus</taxon>
    </lineage>
</organism>
<evidence type="ECO:0000256" key="8">
    <source>
        <dbReference type="ARBA" id="ARBA00022475"/>
    </source>
</evidence>
<sequence>MLKRILTSAVGLVIFFAVLASSSTVFAAAILLVTACMLYELYKAMDAHPALFVLGFLSCALYTYGIFSTKFLPAAVTAMVLYLIATVALFHKVHFRDIYASAFITLFISAFMIMISMIRIQFGAEFVLLVFICAWMTDSGAYFAGRFFGRHKLAPNLSPKKTIEGSIGGSMICVVSCVVYLLILHQFMGYQVQVNSYLQIALVGLLASVFGQLGDLIASAIKRDCGVKDFGSILPGHGGVLDRFDSVVFIAPFIYYILFRMNIL</sequence>
<feature type="transmembrane region" description="Helical" evidence="19">
    <location>
        <begin position="126"/>
        <end position="145"/>
    </location>
</feature>
<dbReference type="Pfam" id="PF01148">
    <property type="entry name" value="CTP_transf_1"/>
    <property type="match status" value="1"/>
</dbReference>
<gene>
    <name evidence="20" type="ORF">IAB04_03615</name>
</gene>
<proteinExistence type="inferred from homology"/>
<comment type="subcellular location">
    <subcellularLocation>
        <location evidence="2">Cell membrane</location>
        <topology evidence="2">Multi-pass membrane protein</topology>
    </subcellularLocation>
</comment>
<protein>
    <recommendedName>
        <fullName evidence="7 18">Phosphatidate cytidylyltransferase</fullName>
        <ecNumber evidence="6 18">2.7.7.41</ecNumber>
    </recommendedName>
</protein>
<evidence type="ECO:0000256" key="18">
    <source>
        <dbReference type="RuleBase" id="RU003938"/>
    </source>
</evidence>
<comment type="pathway">
    <text evidence="4">Lipid metabolism.</text>
</comment>
<keyword evidence="15 19" id="KW-0472">Membrane</keyword>
<evidence type="ECO:0000256" key="7">
    <source>
        <dbReference type="ARBA" id="ARBA00019373"/>
    </source>
</evidence>
<dbReference type="PANTHER" id="PTHR46382:SF1">
    <property type="entry name" value="PHOSPHATIDATE CYTIDYLYLTRANSFERASE"/>
    <property type="match status" value="1"/>
</dbReference>
<evidence type="ECO:0000256" key="17">
    <source>
        <dbReference type="ARBA" id="ARBA00023264"/>
    </source>
</evidence>
<keyword evidence="9" id="KW-0444">Lipid biosynthesis</keyword>
<evidence type="ECO:0000256" key="16">
    <source>
        <dbReference type="ARBA" id="ARBA00023209"/>
    </source>
</evidence>
<dbReference type="Proteomes" id="UP000824111">
    <property type="component" value="Unassembled WGS sequence"/>
</dbReference>
<evidence type="ECO:0000256" key="3">
    <source>
        <dbReference type="ARBA" id="ARBA00005119"/>
    </source>
</evidence>
<evidence type="ECO:0000256" key="9">
    <source>
        <dbReference type="ARBA" id="ARBA00022516"/>
    </source>
</evidence>
<evidence type="ECO:0000256" key="14">
    <source>
        <dbReference type="ARBA" id="ARBA00023098"/>
    </source>
</evidence>
<evidence type="ECO:0000256" key="15">
    <source>
        <dbReference type="ARBA" id="ARBA00023136"/>
    </source>
</evidence>
<keyword evidence="14" id="KW-0443">Lipid metabolism</keyword>
<feature type="transmembrane region" description="Helical" evidence="19">
    <location>
        <begin position="73"/>
        <end position="91"/>
    </location>
</feature>
<evidence type="ECO:0000256" key="2">
    <source>
        <dbReference type="ARBA" id="ARBA00004651"/>
    </source>
</evidence>
<evidence type="ECO:0000256" key="5">
    <source>
        <dbReference type="ARBA" id="ARBA00010185"/>
    </source>
</evidence>
<evidence type="ECO:0000256" key="11">
    <source>
        <dbReference type="ARBA" id="ARBA00022692"/>
    </source>
</evidence>
<keyword evidence="8" id="KW-1003">Cell membrane</keyword>
<dbReference type="AlphaFoldDB" id="A0A9D1S667"/>
<comment type="caution">
    <text evidence="20">The sequence shown here is derived from an EMBL/GenBank/DDBJ whole genome shotgun (WGS) entry which is preliminary data.</text>
</comment>
<keyword evidence="12 18" id="KW-0548">Nucleotidyltransferase</keyword>
<keyword evidence="11 18" id="KW-0812">Transmembrane</keyword>
<dbReference type="InterPro" id="IPR000374">
    <property type="entry name" value="PC_trans"/>
</dbReference>
<dbReference type="EC" id="2.7.7.41" evidence="6 18"/>
<comment type="pathway">
    <text evidence="3 18">Phospholipid metabolism; CDP-diacylglycerol biosynthesis; CDP-diacylglycerol from sn-glycerol 3-phosphate: step 3/3.</text>
</comment>
<keyword evidence="13 19" id="KW-1133">Transmembrane helix</keyword>
<dbReference type="PANTHER" id="PTHR46382">
    <property type="entry name" value="PHOSPHATIDATE CYTIDYLYLTRANSFERASE"/>
    <property type="match status" value="1"/>
</dbReference>
<dbReference type="GO" id="GO:0004605">
    <property type="term" value="F:phosphatidate cytidylyltransferase activity"/>
    <property type="evidence" value="ECO:0007669"/>
    <property type="project" value="UniProtKB-EC"/>
</dbReference>
<evidence type="ECO:0000256" key="1">
    <source>
        <dbReference type="ARBA" id="ARBA00001698"/>
    </source>
</evidence>
<accession>A0A9D1S667</accession>
<dbReference type="EMBL" id="DVND01000095">
    <property type="protein sequence ID" value="HIU48425.1"/>
    <property type="molecule type" value="Genomic_DNA"/>
</dbReference>
<evidence type="ECO:0000256" key="4">
    <source>
        <dbReference type="ARBA" id="ARBA00005189"/>
    </source>
</evidence>
<comment type="catalytic activity">
    <reaction evidence="1 18">
        <text>a 1,2-diacyl-sn-glycero-3-phosphate + CTP + H(+) = a CDP-1,2-diacyl-sn-glycerol + diphosphate</text>
        <dbReference type="Rhea" id="RHEA:16229"/>
        <dbReference type="ChEBI" id="CHEBI:15378"/>
        <dbReference type="ChEBI" id="CHEBI:33019"/>
        <dbReference type="ChEBI" id="CHEBI:37563"/>
        <dbReference type="ChEBI" id="CHEBI:58332"/>
        <dbReference type="ChEBI" id="CHEBI:58608"/>
        <dbReference type="EC" id="2.7.7.41"/>
    </reaction>
</comment>
<keyword evidence="17" id="KW-1208">Phospholipid metabolism</keyword>
<feature type="transmembrane region" description="Helical" evidence="19">
    <location>
        <begin position="98"/>
        <end position="120"/>
    </location>
</feature>
<evidence type="ECO:0000256" key="19">
    <source>
        <dbReference type="SAM" id="Phobius"/>
    </source>
</evidence>
<evidence type="ECO:0000256" key="6">
    <source>
        <dbReference type="ARBA" id="ARBA00012487"/>
    </source>
</evidence>
<evidence type="ECO:0000313" key="20">
    <source>
        <dbReference type="EMBL" id="HIU48425.1"/>
    </source>
</evidence>
<keyword evidence="16" id="KW-0594">Phospholipid biosynthesis</keyword>
<dbReference type="GO" id="GO:0016024">
    <property type="term" value="P:CDP-diacylglycerol biosynthetic process"/>
    <property type="evidence" value="ECO:0007669"/>
    <property type="project" value="TreeGrafter"/>
</dbReference>
<evidence type="ECO:0000256" key="13">
    <source>
        <dbReference type="ARBA" id="ARBA00022989"/>
    </source>
</evidence>
<name>A0A9D1S667_9FIRM</name>
<evidence type="ECO:0000256" key="10">
    <source>
        <dbReference type="ARBA" id="ARBA00022679"/>
    </source>
</evidence>
<feature type="transmembrane region" description="Helical" evidence="19">
    <location>
        <begin position="12"/>
        <end position="38"/>
    </location>
</feature>
<reference evidence="20" key="2">
    <citation type="journal article" date="2021" name="PeerJ">
        <title>Extensive microbial diversity within the chicken gut microbiome revealed by metagenomics and culture.</title>
        <authorList>
            <person name="Gilroy R."/>
            <person name="Ravi A."/>
            <person name="Getino M."/>
            <person name="Pursley I."/>
            <person name="Horton D.L."/>
            <person name="Alikhan N.F."/>
            <person name="Baker D."/>
            <person name="Gharbi K."/>
            <person name="Hall N."/>
            <person name="Watson M."/>
            <person name="Adriaenssens E.M."/>
            <person name="Foster-Nyarko E."/>
            <person name="Jarju S."/>
            <person name="Secka A."/>
            <person name="Antonio M."/>
            <person name="Oren A."/>
            <person name="Chaudhuri R.R."/>
            <person name="La Ragione R."/>
            <person name="Hildebrand F."/>
            <person name="Pallen M.J."/>
        </authorList>
    </citation>
    <scope>NUCLEOTIDE SEQUENCE</scope>
    <source>
        <strain evidence="20">ChiSjej4B22-9803</strain>
    </source>
</reference>
<keyword evidence="10 18" id="KW-0808">Transferase</keyword>
<reference evidence="20" key="1">
    <citation type="submission" date="2020-10" db="EMBL/GenBank/DDBJ databases">
        <authorList>
            <person name="Gilroy R."/>
        </authorList>
    </citation>
    <scope>NUCLEOTIDE SEQUENCE</scope>
    <source>
        <strain evidence="20">ChiSjej4B22-9803</strain>
    </source>
</reference>
<dbReference type="GO" id="GO:0005886">
    <property type="term" value="C:plasma membrane"/>
    <property type="evidence" value="ECO:0007669"/>
    <property type="project" value="UniProtKB-SubCell"/>
</dbReference>
<feature type="transmembrane region" description="Helical" evidence="19">
    <location>
        <begin position="240"/>
        <end position="258"/>
    </location>
</feature>
<feature type="transmembrane region" description="Helical" evidence="19">
    <location>
        <begin position="166"/>
        <end position="185"/>
    </location>
</feature>
<feature type="transmembrane region" description="Helical" evidence="19">
    <location>
        <begin position="50"/>
        <end position="67"/>
    </location>
</feature>
<feature type="transmembrane region" description="Helical" evidence="19">
    <location>
        <begin position="197"/>
        <end position="219"/>
    </location>
</feature>
<dbReference type="PROSITE" id="PS01315">
    <property type="entry name" value="CDS"/>
    <property type="match status" value="1"/>
</dbReference>
<comment type="similarity">
    <text evidence="5 18">Belongs to the CDS family.</text>
</comment>
<evidence type="ECO:0000256" key="12">
    <source>
        <dbReference type="ARBA" id="ARBA00022695"/>
    </source>
</evidence>
<evidence type="ECO:0000313" key="21">
    <source>
        <dbReference type="Proteomes" id="UP000824111"/>
    </source>
</evidence>